<dbReference type="AlphaFoldDB" id="A0A5C6B311"/>
<keyword evidence="1" id="KW-0812">Transmembrane</keyword>
<keyword evidence="1" id="KW-0472">Membrane</keyword>
<proteinExistence type="predicted"/>
<dbReference type="RefSeq" id="WP_146518856.1">
    <property type="nucleotide sequence ID" value="NZ_CP151726.1"/>
</dbReference>
<accession>A0A5C6B311</accession>
<keyword evidence="4" id="KW-1185">Reference proteome</keyword>
<evidence type="ECO:0000256" key="2">
    <source>
        <dbReference type="SAM" id="SignalP"/>
    </source>
</evidence>
<organism evidence="3 4">
    <name type="scientific">Stieleria varia</name>
    <dbReference type="NCBI Taxonomy" id="2528005"/>
    <lineage>
        <taxon>Bacteria</taxon>
        <taxon>Pseudomonadati</taxon>
        <taxon>Planctomycetota</taxon>
        <taxon>Planctomycetia</taxon>
        <taxon>Pirellulales</taxon>
        <taxon>Pirellulaceae</taxon>
        <taxon>Stieleria</taxon>
    </lineage>
</organism>
<feature type="signal peptide" evidence="2">
    <location>
        <begin position="1"/>
        <end position="31"/>
    </location>
</feature>
<name>A0A5C6B311_9BACT</name>
<reference evidence="3 4" key="1">
    <citation type="submission" date="2019-02" db="EMBL/GenBank/DDBJ databases">
        <title>Deep-cultivation of Planctomycetes and their phenomic and genomic characterization uncovers novel biology.</title>
        <authorList>
            <person name="Wiegand S."/>
            <person name="Jogler M."/>
            <person name="Boedeker C."/>
            <person name="Pinto D."/>
            <person name="Vollmers J."/>
            <person name="Rivas-Marin E."/>
            <person name="Kohn T."/>
            <person name="Peeters S.H."/>
            <person name="Heuer A."/>
            <person name="Rast P."/>
            <person name="Oberbeckmann S."/>
            <person name="Bunk B."/>
            <person name="Jeske O."/>
            <person name="Meyerdierks A."/>
            <person name="Storesund J.E."/>
            <person name="Kallscheuer N."/>
            <person name="Luecker S."/>
            <person name="Lage O.M."/>
            <person name="Pohl T."/>
            <person name="Merkel B.J."/>
            <person name="Hornburger P."/>
            <person name="Mueller R.-W."/>
            <person name="Bruemmer F."/>
            <person name="Labrenz M."/>
            <person name="Spormann A.M."/>
            <person name="Op Den Camp H."/>
            <person name="Overmann J."/>
            <person name="Amann R."/>
            <person name="Jetten M.S.M."/>
            <person name="Mascher T."/>
            <person name="Medema M.H."/>
            <person name="Devos D.P."/>
            <person name="Kaster A.-K."/>
            <person name="Ovreas L."/>
            <person name="Rohde M."/>
            <person name="Galperin M.Y."/>
            <person name="Jogler C."/>
        </authorList>
    </citation>
    <scope>NUCLEOTIDE SEQUENCE [LARGE SCALE GENOMIC DNA]</scope>
    <source>
        <strain evidence="3 4">Pla52n</strain>
    </source>
</reference>
<dbReference type="Proteomes" id="UP000320176">
    <property type="component" value="Unassembled WGS sequence"/>
</dbReference>
<comment type="caution">
    <text evidence="3">The sequence shown here is derived from an EMBL/GenBank/DDBJ whole genome shotgun (WGS) entry which is preliminary data.</text>
</comment>
<protein>
    <submittedName>
        <fullName evidence="3">Uncharacterized protein</fullName>
    </submittedName>
</protein>
<dbReference type="EMBL" id="SJPN01000002">
    <property type="protein sequence ID" value="TWU05636.1"/>
    <property type="molecule type" value="Genomic_DNA"/>
</dbReference>
<gene>
    <name evidence="3" type="ORF">Pla52n_13510</name>
</gene>
<sequence length="145" mass="15921" precursor="true">MPTKKHHHGFNAPLVTVSCSLILLGSVSANFAVDTDRSSVSSSVQLASAEATEQLPAGEIPSGWRRTAHGWEDASKWRVPAGGRQQSLDEWISATQKQEIPWTRALFSRLRRIPPLMIATIQISLVAVIYRISLGSKWNQESATS</sequence>
<evidence type="ECO:0000313" key="4">
    <source>
        <dbReference type="Proteomes" id="UP000320176"/>
    </source>
</evidence>
<evidence type="ECO:0000313" key="3">
    <source>
        <dbReference type="EMBL" id="TWU05636.1"/>
    </source>
</evidence>
<feature type="chain" id="PRO_5023146488" evidence="2">
    <location>
        <begin position="32"/>
        <end position="145"/>
    </location>
</feature>
<keyword evidence="2" id="KW-0732">Signal</keyword>
<dbReference type="PROSITE" id="PS51257">
    <property type="entry name" value="PROKAR_LIPOPROTEIN"/>
    <property type="match status" value="1"/>
</dbReference>
<keyword evidence="1" id="KW-1133">Transmembrane helix</keyword>
<feature type="transmembrane region" description="Helical" evidence="1">
    <location>
        <begin position="113"/>
        <end position="132"/>
    </location>
</feature>
<dbReference type="OrthoDB" id="283006at2"/>
<evidence type="ECO:0000256" key="1">
    <source>
        <dbReference type="SAM" id="Phobius"/>
    </source>
</evidence>